<dbReference type="AlphaFoldDB" id="A0A367L161"/>
<organism evidence="2 3">
    <name type="scientific">Ophiocordyceps polyrhachis-furcata BCC 54312</name>
    <dbReference type="NCBI Taxonomy" id="1330021"/>
    <lineage>
        <taxon>Eukaryota</taxon>
        <taxon>Fungi</taxon>
        <taxon>Dikarya</taxon>
        <taxon>Ascomycota</taxon>
        <taxon>Pezizomycotina</taxon>
        <taxon>Sordariomycetes</taxon>
        <taxon>Hypocreomycetidae</taxon>
        <taxon>Hypocreales</taxon>
        <taxon>Ophiocordycipitaceae</taxon>
        <taxon>Ophiocordyceps</taxon>
    </lineage>
</organism>
<keyword evidence="1" id="KW-0812">Transmembrane</keyword>
<evidence type="ECO:0000313" key="2">
    <source>
        <dbReference type="EMBL" id="RCI08154.1"/>
    </source>
</evidence>
<gene>
    <name evidence="2" type="ORF">L249_6222</name>
</gene>
<protein>
    <submittedName>
        <fullName evidence="2">Uncharacterized protein</fullName>
    </submittedName>
</protein>
<evidence type="ECO:0000256" key="1">
    <source>
        <dbReference type="SAM" id="Phobius"/>
    </source>
</evidence>
<evidence type="ECO:0000313" key="3">
    <source>
        <dbReference type="Proteomes" id="UP000253664"/>
    </source>
</evidence>
<keyword evidence="1" id="KW-0472">Membrane</keyword>
<keyword evidence="1" id="KW-1133">Transmembrane helix</keyword>
<dbReference type="EMBL" id="LKCN02000021">
    <property type="protein sequence ID" value="RCI08154.1"/>
    <property type="molecule type" value="Genomic_DNA"/>
</dbReference>
<proteinExistence type="predicted"/>
<keyword evidence="3" id="KW-1185">Reference proteome</keyword>
<sequence length="83" mass="9058">MAMITLPFFFPGGFTTPTGVIMFSFGIPNSSSVYVFFLGFFERAAAIFLSFSCFDGGAAFGFAFDLVTPSVDDLLERFLRAPL</sequence>
<dbReference type="Proteomes" id="UP000253664">
    <property type="component" value="Unassembled WGS sequence"/>
</dbReference>
<comment type="caution">
    <text evidence="2">The sequence shown here is derived from an EMBL/GenBank/DDBJ whole genome shotgun (WGS) entry which is preliminary data.</text>
</comment>
<reference evidence="2 3" key="1">
    <citation type="journal article" date="2015" name="BMC Genomics">
        <title>Insights from the genome of Ophiocordyceps polyrhachis-furcata to pathogenicity and host specificity in insect fungi.</title>
        <authorList>
            <person name="Wichadakul D."/>
            <person name="Kobmoo N."/>
            <person name="Ingsriswang S."/>
            <person name="Tangphatsornruang S."/>
            <person name="Chantasingh D."/>
            <person name="Luangsa-ard J.J."/>
            <person name="Eurwilaichitr L."/>
        </authorList>
    </citation>
    <scope>NUCLEOTIDE SEQUENCE [LARGE SCALE GENOMIC DNA]</scope>
    <source>
        <strain evidence="2 3">BCC 54312</strain>
    </source>
</reference>
<feature type="transmembrane region" description="Helical" evidence="1">
    <location>
        <begin position="20"/>
        <end position="41"/>
    </location>
</feature>
<accession>A0A367L161</accession>
<name>A0A367L161_9HYPO</name>